<sequence length="79" mass="8494">MIRVPDRVSTWYCRHRVENVIDTPMISLTTTAAPLDLTRQIASGGYGPGPAIGLGPIGRGWIEMQSLSNSIDIASIRAA</sequence>
<dbReference type="RefSeq" id="WP_139231231.1">
    <property type="nucleotide sequence ID" value="NZ_FOZS01000004.1"/>
</dbReference>
<protein>
    <submittedName>
        <fullName evidence="1">Uncharacterized protein</fullName>
    </submittedName>
</protein>
<reference evidence="2" key="1">
    <citation type="submission" date="2016-10" db="EMBL/GenBank/DDBJ databases">
        <authorList>
            <person name="Varghese N."/>
            <person name="Submissions S."/>
        </authorList>
    </citation>
    <scope>NUCLEOTIDE SEQUENCE [LARGE SCALE GENOMIC DNA]</scope>
    <source>
        <strain evidence="2">DSM 22427</strain>
    </source>
</reference>
<keyword evidence="2" id="KW-1185">Reference proteome</keyword>
<proteinExistence type="predicted"/>
<gene>
    <name evidence="1" type="ORF">SAMN04488556_3888</name>
</gene>
<accession>A0A1I6UHZ7</accession>
<name>A0A1I6UHZ7_9EURY</name>
<dbReference type="EMBL" id="FOZS01000004">
    <property type="protein sequence ID" value="SFT01038.1"/>
    <property type="molecule type" value="Genomic_DNA"/>
</dbReference>
<evidence type="ECO:0000313" key="2">
    <source>
        <dbReference type="Proteomes" id="UP000199199"/>
    </source>
</evidence>
<organism evidence="1 2">
    <name type="scientific">Halostagnicola kamekurae</name>
    <dbReference type="NCBI Taxonomy" id="619731"/>
    <lineage>
        <taxon>Archaea</taxon>
        <taxon>Methanobacteriati</taxon>
        <taxon>Methanobacteriota</taxon>
        <taxon>Stenosarchaea group</taxon>
        <taxon>Halobacteria</taxon>
        <taxon>Halobacteriales</taxon>
        <taxon>Natrialbaceae</taxon>
        <taxon>Halostagnicola</taxon>
    </lineage>
</organism>
<evidence type="ECO:0000313" key="1">
    <source>
        <dbReference type="EMBL" id="SFT01038.1"/>
    </source>
</evidence>
<dbReference type="Proteomes" id="UP000199199">
    <property type="component" value="Unassembled WGS sequence"/>
</dbReference>
<dbReference type="AlphaFoldDB" id="A0A1I6UHZ7"/>